<comment type="caution">
    <text evidence="1">The sequence shown here is derived from an EMBL/GenBank/DDBJ whole genome shotgun (WGS) entry which is preliminary data.</text>
</comment>
<dbReference type="Gene3D" id="3.40.50.1820">
    <property type="entry name" value="alpha/beta hydrolase"/>
    <property type="match status" value="1"/>
</dbReference>
<reference evidence="2" key="1">
    <citation type="submission" date="2017-01" db="EMBL/GenBank/DDBJ databases">
        <authorList>
            <person name="Wolfgang W.J."/>
            <person name="Cole J."/>
            <person name="Wroblewski D."/>
            <person name="Mcginnis J."/>
            <person name="Musser K.A."/>
        </authorList>
    </citation>
    <scope>NUCLEOTIDE SEQUENCE [LARGE SCALE GENOMIC DNA]</scope>
    <source>
        <strain evidence="2">DSM 19151</strain>
    </source>
</reference>
<evidence type="ECO:0000313" key="1">
    <source>
        <dbReference type="EMBL" id="OSI17432.1"/>
    </source>
</evidence>
<evidence type="ECO:0000313" key="2">
    <source>
        <dbReference type="Proteomes" id="UP000193118"/>
    </source>
</evidence>
<dbReference type="STRING" id="194197.BWD09_05405"/>
<protein>
    <submittedName>
        <fullName evidence="1">Uncharacterized protein</fullName>
    </submittedName>
</protein>
<dbReference type="Proteomes" id="UP000193118">
    <property type="component" value="Unassembled WGS sequence"/>
</dbReference>
<dbReference type="RefSeq" id="WP_085365688.1">
    <property type="nucleotide sequence ID" value="NZ_CAUJPZ010000060.1"/>
</dbReference>
<accession>A0A1X3DCH2</accession>
<keyword evidence="2" id="KW-1185">Reference proteome</keyword>
<dbReference type="EMBL" id="MTBO01000010">
    <property type="protein sequence ID" value="OSI17432.1"/>
    <property type="molecule type" value="Genomic_DNA"/>
</dbReference>
<organism evidence="1 2">
    <name type="scientific">Neisseria dentiae</name>
    <dbReference type="NCBI Taxonomy" id="194197"/>
    <lineage>
        <taxon>Bacteria</taxon>
        <taxon>Pseudomonadati</taxon>
        <taxon>Pseudomonadota</taxon>
        <taxon>Betaproteobacteria</taxon>
        <taxon>Neisseriales</taxon>
        <taxon>Neisseriaceae</taxon>
        <taxon>Neisseria</taxon>
    </lineage>
</organism>
<gene>
    <name evidence="1" type="ORF">BWD09_05405</name>
</gene>
<proteinExistence type="predicted"/>
<dbReference type="InterPro" id="IPR029058">
    <property type="entry name" value="AB_hydrolase_fold"/>
</dbReference>
<dbReference type="AlphaFoldDB" id="A0A1X3DCH2"/>
<sequence length="104" mass="11655">MNTQNYLAASDLAYKNLKEETLVDGTDGIRYKVVKALHTQSGYDGYILHREDTNELIVAHRGTWPEKGALTADALTDLGMAVNQVNNQYPDAKRLTERLLFQTA</sequence>
<dbReference type="GeneID" id="94580172"/>
<name>A0A1X3DCH2_9NEIS</name>